<proteinExistence type="predicted"/>
<feature type="transmembrane region" description="Helical" evidence="1">
    <location>
        <begin position="80"/>
        <end position="96"/>
    </location>
</feature>
<reference evidence="2" key="1">
    <citation type="submission" date="2020-05" db="EMBL/GenBank/DDBJ databases">
        <authorList>
            <person name="Chiriac C."/>
            <person name="Salcher M."/>
            <person name="Ghai R."/>
            <person name="Kavagutti S V."/>
        </authorList>
    </citation>
    <scope>NUCLEOTIDE SEQUENCE</scope>
</reference>
<feature type="transmembrane region" description="Helical" evidence="1">
    <location>
        <begin position="38"/>
        <end position="60"/>
    </location>
</feature>
<name>A0A6J6S3D0_9ZZZZ</name>
<sequence length="229" mass="24523">MNSNEFLAKVIHFLKPARTIPHTSWTAKNRWAINPKNVSVLFLGLAIFGVGESLLIQSTIGVSPWVVLAEGLSIHTNLSIGQSTALISICVLALWWPLRERPGFGTLSNIAVIAIFIQIGVDHIPEIHDALWLQLLYVLVGIGLVGTGSALYITCGMGPGPRDGLMTSLHRHTGIRIARVRMTIEIAVLVAGKLLGGSLGIGTAMFALFVGNAIATNLNLVAKFSSRSQ</sequence>
<dbReference type="PANTHER" id="PTHR40078">
    <property type="entry name" value="INTEGRAL MEMBRANE PROTEIN-RELATED"/>
    <property type="match status" value="1"/>
</dbReference>
<feature type="transmembrane region" description="Helical" evidence="1">
    <location>
        <begin position="133"/>
        <end position="155"/>
    </location>
</feature>
<keyword evidence="1" id="KW-0472">Membrane</keyword>
<dbReference type="InterPro" id="IPR038750">
    <property type="entry name" value="YczE/YyaS-like"/>
</dbReference>
<feature type="transmembrane region" description="Helical" evidence="1">
    <location>
        <begin position="103"/>
        <end position="121"/>
    </location>
</feature>
<dbReference type="EMBL" id="CAEZYV010000007">
    <property type="protein sequence ID" value="CAB4729490.1"/>
    <property type="molecule type" value="Genomic_DNA"/>
</dbReference>
<gene>
    <name evidence="2" type="ORF">UFOPK2788_00094</name>
</gene>
<organism evidence="2">
    <name type="scientific">freshwater metagenome</name>
    <dbReference type="NCBI Taxonomy" id="449393"/>
    <lineage>
        <taxon>unclassified sequences</taxon>
        <taxon>metagenomes</taxon>
        <taxon>ecological metagenomes</taxon>
    </lineage>
</organism>
<dbReference type="PANTHER" id="PTHR40078:SF1">
    <property type="entry name" value="INTEGRAL MEMBRANE PROTEIN"/>
    <property type="match status" value="1"/>
</dbReference>
<protein>
    <submittedName>
        <fullName evidence="2">Unannotated protein</fullName>
    </submittedName>
</protein>
<accession>A0A6J6S3D0</accession>
<dbReference type="Pfam" id="PF19700">
    <property type="entry name" value="DUF6198"/>
    <property type="match status" value="1"/>
</dbReference>
<keyword evidence="1" id="KW-0812">Transmembrane</keyword>
<keyword evidence="1" id="KW-1133">Transmembrane helix</keyword>
<dbReference type="AlphaFoldDB" id="A0A6J6S3D0"/>
<evidence type="ECO:0000256" key="1">
    <source>
        <dbReference type="SAM" id="Phobius"/>
    </source>
</evidence>
<evidence type="ECO:0000313" key="2">
    <source>
        <dbReference type="EMBL" id="CAB4729490.1"/>
    </source>
</evidence>